<accession>H2ZN27</accession>
<evidence type="ECO:0000313" key="1">
    <source>
        <dbReference type="Ensembl" id="ENSCSAVP00000018993.1"/>
    </source>
</evidence>
<reference evidence="1" key="2">
    <citation type="submission" date="2025-08" db="UniProtKB">
        <authorList>
            <consortium name="Ensembl"/>
        </authorList>
    </citation>
    <scope>IDENTIFICATION</scope>
</reference>
<dbReference type="Proteomes" id="UP000007875">
    <property type="component" value="Unassembled WGS sequence"/>
</dbReference>
<keyword evidence="2" id="KW-1185">Reference proteome</keyword>
<name>H2ZN27_CIOSA</name>
<evidence type="ECO:0000313" key="2">
    <source>
        <dbReference type="Proteomes" id="UP000007875"/>
    </source>
</evidence>
<protein>
    <submittedName>
        <fullName evidence="1">Uncharacterized protein</fullName>
    </submittedName>
</protein>
<sequence>MSWHRSLRFVLNGDNPFETIRDNNFMENIQGELLHQLERELANMNIPRLQMELNSLLMSGKEMTSDWRLKDVLEAYLEGKYDDVDVSWCEHLPDDVLYKHSVHVFKISVQL</sequence>
<dbReference type="InParanoid" id="H2ZN27"/>
<reference evidence="1" key="3">
    <citation type="submission" date="2025-09" db="UniProtKB">
        <authorList>
            <consortium name="Ensembl"/>
        </authorList>
    </citation>
    <scope>IDENTIFICATION</scope>
</reference>
<dbReference type="HOGENOM" id="CLU_2157478_0_0_1"/>
<organism evidence="1 2">
    <name type="scientific">Ciona savignyi</name>
    <name type="common">Pacific transparent sea squirt</name>
    <dbReference type="NCBI Taxonomy" id="51511"/>
    <lineage>
        <taxon>Eukaryota</taxon>
        <taxon>Metazoa</taxon>
        <taxon>Chordata</taxon>
        <taxon>Tunicata</taxon>
        <taxon>Ascidiacea</taxon>
        <taxon>Phlebobranchia</taxon>
        <taxon>Cionidae</taxon>
        <taxon>Ciona</taxon>
    </lineage>
</organism>
<proteinExistence type="predicted"/>
<dbReference type="Ensembl" id="ENSCSAVT00000019200.1">
    <property type="protein sequence ID" value="ENSCSAVP00000018993.1"/>
    <property type="gene ID" value="ENSCSAVG00000011157.1"/>
</dbReference>
<reference evidence="2" key="1">
    <citation type="submission" date="2003-08" db="EMBL/GenBank/DDBJ databases">
        <authorList>
            <person name="Birren B."/>
            <person name="Nusbaum C."/>
            <person name="Abebe A."/>
            <person name="Abouelleil A."/>
            <person name="Adekoya E."/>
            <person name="Ait-zahra M."/>
            <person name="Allen N."/>
            <person name="Allen T."/>
            <person name="An P."/>
            <person name="Anderson M."/>
            <person name="Anderson S."/>
            <person name="Arachchi H."/>
            <person name="Armbruster J."/>
            <person name="Bachantsang P."/>
            <person name="Baldwin J."/>
            <person name="Barry A."/>
            <person name="Bayul T."/>
            <person name="Blitshsteyn B."/>
            <person name="Bloom T."/>
            <person name="Blye J."/>
            <person name="Boguslavskiy L."/>
            <person name="Borowsky M."/>
            <person name="Boukhgalter B."/>
            <person name="Brunache A."/>
            <person name="Butler J."/>
            <person name="Calixte N."/>
            <person name="Calvo S."/>
            <person name="Camarata J."/>
            <person name="Campo K."/>
            <person name="Chang J."/>
            <person name="Cheshatsang Y."/>
            <person name="Citroen M."/>
            <person name="Collymore A."/>
            <person name="Considine T."/>
            <person name="Cook A."/>
            <person name="Cooke P."/>
            <person name="Corum B."/>
            <person name="Cuomo C."/>
            <person name="David R."/>
            <person name="Dawoe T."/>
            <person name="Degray S."/>
            <person name="Dodge S."/>
            <person name="Dooley K."/>
            <person name="Dorje P."/>
            <person name="Dorjee K."/>
            <person name="Dorris L."/>
            <person name="Duffey N."/>
            <person name="Dupes A."/>
            <person name="Elkins T."/>
            <person name="Engels R."/>
            <person name="Erickson J."/>
            <person name="Farina A."/>
            <person name="Faro S."/>
            <person name="Ferreira P."/>
            <person name="Fischer H."/>
            <person name="Fitzgerald M."/>
            <person name="Foley K."/>
            <person name="Gage D."/>
            <person name="Galagan J."/>
            <person name="Gearin G."/>
            <person name="Gnerre S."/>
            <person name="Gnirke A."/>
            <person name="Goyette A."/>
            <person name="Graham J."/>
            <person name="Grandbois E."/>
            <person name="Gyaltsen K."/>
            <person name="Hafez N."/>
            <person name="Hagopian D."/>
            <person name="Hagos B."/>
            <person name="Hall J."/>
            <person name="Hatcher B."/>
            <person name="Heller A."/>
            <person name="Higgins H."/>
            <person name="Honan T."/>
            <person name="Horn A."/>
            <person name="Houde N."/>
            <person name="Hughes L."/>
            <person name="Hulme W."/>
            <person name="Husby E."/>
            <person name="Iliev I."/>
            <person name="Jaffe D."/>
            <person name="Jones C."/>
            <person name="Kamal M."/>
            <person name="Kamat A."/>
            <person name="Kamvysselis M."/>
            <person name="Karlsson E."/>
            <person name="Kells C."/>
            <person name="Kieu A."/>
            <person name="Kisner P."/>
            <person name="Kodira C."/>
            <person name="Kulbokas E."/>
            <person name="Labutti K."/>
            <person name="Lama D."/>
            <person name="Landers T."/>
            <person name="Leger J."/>
            <person name="Levine S."/>
            <person name="Lewis D."/>
            <person name="Lewis T."/>
            <person name="Lindblad-toh K."/>
            <person name="Liu X."/>
            <person name="Lokyitsang T."/>
            <person name="Lokyitsang Y."/>
            <person name="Lucien O."/>
            <person name="Lui A."/>
            <person name="Ma L.J."/>
            <person name="Mabbitt R."/>
            <person name="Macdonald J."/>
            <person name="Maclean C."/>
            <person name="Major J."/>
            <person name="Manning J."/>
            <person name="Marabella R."/>
            <person name="Maru K."/>
            <person name="Matthews C."/>
            <person name="Mauceli E."/>
            <person name="Mccarthy M."/>
            <person name="Mcdonough S."/>
            <person name="Mcghee T."/>
            <person name="Meldrim J."/>
            <person name="Meneus L."/>
            <person name="Mesirov J."/>
            <person name="Mihalev A."/>
            <person name="Mihova T."/>
            <person name="Mikkelsen T."/>
            <person name="Mlenga V."/>
            <person name="Moru K."/>
            <person name="Mozes J."/>
            <person name="Mulrain L."/>
            <person name="Munson G."/>
            <person name="Naylor J."/>
            <person name="Newes C."/>
            <person name="Nguyen C."/>
            <person name="Nguyen N."/>
            <person name="Nguyen T."/>
            <person name="Nicol R."/>
            <person name="Nielsen C."/>
            <person name="Nizzari M."/>
            <person name="Norbu C."/>
            <person name="Norbu N."/>
            <person name="O'donnell P."/>
            <person name="Okoawo O."/>
            <person name="O'leary S."/>
            <person name="Omotosho B."/>
            <person name="O'neill K."/>
            <person name="Osman S."/>
            <person name="Parker S."/>
            <person name="Perrin D."/>
            <person name="Phunkhang P."/>
            <person name="Piqani B."/>
            <person name="Purcell S."/>
            <person name="Rachupka T."/>
            <person name="Ramasamy U."/>
            <person name="Rameau R."/>
            <person name="Ray V."/>
            <person name="Raymond C."/>
            <person name="Retta R."/>
            <person name="Richardson S."/>
            <person name="Rise C."/>
            <person name="Rodriguez J."/>
            <person name="Rogers J."/>
            <person name="Rogov P."/>
            <person name="Rutman M."/>
            <person name="Schupbach R."/>
            <person name="Seaman C."/>
            <person name="Settipalli S."/>
            <person name="Sharpe T."/>
            <person name="Sheridan J."/>
            <person name="Sherpa N."/>
            <person name="Shi J."/>
            <person name="Smirnov S."/>
            <person name="Smith C."/>
            <person name="Sougnez C."/>
            <person name="Spencer B."/>
            <person name="Stalker J."/>
            <person name="Stange-thomann N."/>
            <person name="Stavropoulos S."/>
            <person name="Stetson K."/>
            <person name="Stone C."/>
            <person name="Stone S."/>
            <person name="Stubbs M."/>
            <person name="Talamas J."/>
            <person name="Tchuinga P."/>
            <person name="Tenzing P."/>
            <person name="Tesfaye S."/>
            <person name="Theodore J."/>
            <person name="Thoulutsang Y."/>
            <person name="Topham K."/>
            <person name="Towey S."/>
            <person name="Tsamla T."/>
            <person name="Tsomo N."/>
            <person name="Vallee D."/>
            <person name="Vassiliev H."/>
            <person name="Venkataraman V."/>
            <person name="Vinson J."/>
            <person name="Vo A."/>
            <person name="Wade C."/>
            <person name="Wang S."/>
            <person name="Wangchuk T."/>
            <person name="Wangdi T."/>
            <person name="Whittaker C."/>
            <person name="Wilkinson J."/>
            <person name="Wu Y."/>
            <person name="Wyman D."/>
            <person name="Yadav S."/>
            <person name="Yang S."/>
            <person name="Yang X."/>
            <person name="Yeager S."/>
            <person name="Yee E."/>
            <person name="Young G."/>
            <person name="Zainoun J."/>
            <person name="Zembeck L."/>
            <person name="Zimmer A."/>
            <person name="Zody M."/>
            <person name="Lander E."/>
        </authorList>
    </citation>
    <scope>NUCLEOTIDE SEQUENCE [LARGE SCALE GENOMIC DNA]</scope>
</reference>
<dbReference type="AlphaFoldDB" id="H2ZN27"/>